<dbReference type="Pfam" id="PF07452">
    <property type="entry name" value="CHRD"/>
    <property type="match status" value="1"/>
</dbReference>
<name>A0A250IW25_9BACT</name>
<dbReference type="PROSITE" id="PS51257">
    <property type="entry name" value="PROKAR_LIPOPROTEIN"/>
    <property type="match status" value="1"/>
</dbReference>
<protein>
    <submittedName>
        <fullName evidence="2">CHRD domain-containing protein</fullName>
    </submittedName>
</protein>
<accession>A0A250IW25</accession>
<dbReference type="InterPro" id="IPR010895">
    <property type="entry name" value="CHRD"/>
</dbReference>
<feature type="domain" description="CHRD" evidence="1">
    <location>
        <begin position="28"/>
        <end position="155"/>
    </location>
</feature>
<evidence type="ECO:0000313" key="3">
    <source>
        <dbReference type="Proteomes" id="UP000217257"/>
    </source>
</evidence>
<sequence>MNMRYTMRQAVRMLVGVGLVGMLGCGGAPYVATTQLSGANEAPPVNTNATGVATAELDGSELKVQGTFSGLLSDLHEVSGSSVHIHQGAPSVAGGIVFGLQVTTGTDLRIGSFSGTRKLSSEEQEAFKNGQFYVNVHTVNNPGGEIRGQLVPRQQD</sequence>
<dbReference type="RefSeq" id="WP_157758226.1">
    <property type="nucleotide sequence ID" value="NZ_CP022098.1"/>
</dbReference>
<dbReference type="SMART" id="SM00754">
    <property type="entry name" value="CHRD"/>
    <property type="match status" value="1"/>
</dbReference>
<reference evidence="2 3" key="1">
    <citation type="submission" date="2017-06" db="EMBL/GenBank/DDBJ databases">
        <title>Sequencing and comparative analysis of myxobacterial genomes.</title>
        <authorList>
            <person name="Rupp O."/>
            <person name="Goesmann A."/>
            <person name="Sogaard-Andersen L."/>
        </authorList>
    </citation>
    <scope>NUCLEOTIDE SEQUENCE [LARGE SCALE GENOMIC DNA]</scope>
    <source>
        <strain evidence="2 3">DSM 52655</strain>
    </source>
</reference>
<dbReference type="Proteomes" id="UP000217257">
    <property type="component" value="Chromosome"/>
</dbReference>
<organism evidence="2 3">
    <name type="scientific">Cystobacter fuscus</name>
    <dbReference type="NCBI Taxonomy" id="43"/>
    <lineage>
        <taxon>Bacteria</taxon>
        <taxon>Pseudomonadati</taxon>
        <taxon>Myxococcota</taxon>
        <taxon>Myxococcia</taxon>
        <taxon>Myxococcales</taxon>
        <taxon>Cystobacterineae</taxon>
        <taxon>Archangiaceae</taxon>
        <taxon>Cystobacter</taxon>
    </lineage>
</organism>
<evidence type="ECO:0000259" key="1">
    <source>
        <dbReference type="PROSITE" id="PS50933"/>
    </source>
</evidence>
<dbReference type="AlphaFoldDB" id="A0A250IW25"/>
<proteinExistence type="predicted"/>
<gene>
    <name evidence="2" type="ORF">CYFUS_000820</name>
</gene>
<dbReference type="PROSITE" id="PS50933">
    <property type="entry name" value="CHRD"/>
    <property type="match status" value="1"/>
</dbReference>
<dbReference type="KEGG" id="cfus:CYFUS_000820"/>
<evidence type="ECO:0000313" key="2">
    <source>
        <dbReference type="EMBL" id="ATB35407.1"/>
    </source>
</evidence>
<dbReference type="EMBL" id="CP022098">
    <property type="protein sequence ID" value="ATB35407.1"/>
    <property type="molecule type" value="Genomic_DNA"/>
</dbReference>